<dbReference type="AlphaFoldDB" id="A0AA39J1F3"/>
<proteinExistence type="predicted"/>
<protein>
    <recommendedName>
        <fullName evidence="3">HNH nuclease domain-containing protein</fullName>
    </recommendedName>
</protein>
<dbReference type="EMBL" id="JAUEPT010000080">
    <property type="protein sequence ID" value="KAK0433556.1"/>
    <property type="molecule type" value="Genomic_DNA"/>
</dbReference>
<accession>A0AA39J1F3</accession>
<organism evidence="1 2">
    <name type="scientific">Armillaria borealis</name>
    <dbReference type="NCBI Taxonomy" id="47425"/>
    <lineage>
        <taxon>Eukaryota</taxon>
        <taxon>Fungi</taxon>
        <taxon>Dikarya</taxon>
        <taxon>Basidiomycota</taxon>
        <taxon>Agaricomycotina</taxon>
        <taxon>Agaricomycetes</taxon>
        <taxon>Agaricomycetidae</taxon>
        <taxon>Agaricales</taxon>
        <taxon>Marasmiineae</taxon>
        <taxon>Physalacriaceae</taxon>
        <taxon>Armillaria</taxon>
    </lineage>
</organism>
<keyword evidence="2" id="KW-1185">Reference proteome</keyword>
<evidence type="ECO:0000313" key="1">
    <source>
        <dbReference type="EMBL" id="KAK0433556.1"/>
    </source>
</evidence>
<gene>
    <name evidence="1" type="ORF">EV421DRAFT_2023468</name>
</gene>
<dbReference type="Proteomes" id="UP001175226">
    <property type="component" value="Unassembled WGS sequence"/>
</dbReference>
<reference evidence="1" key="1">
    <citation type="submission" date="2023-06" db="EMBL/GenBank/DDBJ databases">
        <authorList>
            <consortium name="Lawrence Berkeley National Laboratory"/>
            <person name="Ahrendt S."/>
            <person name="Sahu N."/>
            <person name="Indic B."/>
            <person name="Wong-Bajracharya J."/>
            <person name="Merenyi Z."/>
            <person name="Ke H.-M."/>
            <person name="Monk M."/>
            <person name="Kocsube S."/>
            <person name="Drula E."/>
            <person name="Lipzen A."/>
            <person name="Balint B."/>
            <person name="Henrissat B."/>
            <person name="Andreopoulos B."/>
            <person name="Martin F.M."/>
            <person name="Harder C.B."/>
            <person name="Rigling D."/>
            <person name="Ford K.L."/>
            <person name="Foster G.D."/>
            <person name="Pangilinan J."/>
            <person name="Papanicolaou A."/>
            <person name="Barry K."/>
            <person name="LaButti K."/>
            <person name="Viragh M."/>
            <person name="Koriabine M."/>
            <person name="Yan M."/>
            <person name="Riley R."/>
            <person name="Champramary S."/>
            <person name="Plett K.L."/>
            <person name="Tsai I.J."/>
            <person name="Slot J."/>
            <person name="Sipos G."/>
            <person name="Plett J."/>
            <person name="Nagy L.G."/>
            <person name="Grigoriev I.V."/>
        </authorList>
    </citation>
    <scope>NUCLEOTIDE SEQUENCE</scope>
    <source>
        <strain evidence="1">FPL87.14</strain>
    </source>
</reference>
<evidence type="ECO:0000313" key="2">
    <source>
        <dbReference type="Proteomes" id="UP001175226"/>
    </source>
</evidence>
<evidence type="ECO:0008006" key="3">
    <source>
        <dbReference type="Google" id="ProtNLM"/>
    </source>
</evidence>
<name>A0AA39J1F3_9AGAR</name>
<comment type="caution">
    <text evidence="1">The sequence shown here is derived from an EMBL/GenBank/DDBJ whole genome shotgun (WGS) entry which is preliminary data.</text>
</comment>
<sequence length="362" mass="39483">MPEPLPPNCFLPPSDEYAAYASCLQLEASGANWGDLAKEASEVAMFKFSPQVAARVLGYALVHSPSTKGKACLAQEIISCKDDREFLAGLAYLYVIAMFRIFKNPKGAVLTPLSRPSSRSPFQATADSIETLLSQPTASSSDAKNLALVRDNYRCILSGKVDTDSRVHGLTTRAAGECVDGTQLGHIFSQSMTEHIAGLTDAAQRKLKWAVTAFAVVERFTKILVAEELNQNNIHRAENTFTISAGLHMAFQGLRVSLLPIEPDDSNLNTYKIQTYPSYLKVDYGLSDQVTLTDATGGKIPLPNRRYFQLHDACAKIFHLSGAGEVVEQVFRDIQEVKVLAEDGGSHNLLSWALLSSPQVQS</sequence>